<accession>A0A6V7XNG2</accession>
<evidence type="ECO:0000313" key="2">
    <source>
        <dbReference type="Proteomes" id="UP000580250"/>
    </source>
</evidence>
<protein>
    <submittedName>
        <fullName evidence="1">Uncharacterized protein</fullName>
    </submittedName>
</protein>
<organism evidence="1 2">
    <name type="scientific">Meloidogyne enterolobii</name>
    <name type="common">Root-knot nematode worm</name>
    <name type="synonym">Meloidogyne mayaguensis</name>
    <dbReference type="NCBI Taxonomy" id="390850"/>
    <lineage>
        <taxon>Eukaryota</taxon>
        <taxon>Metazoa</taxon>
        <taxon>Ecdysozoa</taxon>
        <taxon>Nematoda</taxon>
        <taxon>Chromadorea</taxon>
        <taxon>Rhabditida</taxon>
        <taxon>Tylenchina</taxon>
        <taxon>Tylenchomorpha</taxon>
        <taxon>Tylenchoidea</taxon>
        <taxon>Meloidogynidae</taxon>
        <taxon>Meloidogyninae</taxon>
        <taxon>Meloidogyne</taxon>
    </lineage>
</organism>
<dbReference type="Proteomes" id="UP000580250">
    <property type="component" value="Unassembled WGS sequence"/>
</dbReference>
<evidence type="ECO:0000313" key="1">
    <source>
        <dbReference type="EMBL" id="CAD2200377.1"/>
    </source>
</evidence>
<sequence length="138" mass="15447">MGGIINLDQIGGPFSYLVGRRNCPEFPLVGSFVFRFPFTDLRLLLDSIRKFHNSEVENFSKKIEHLEKIAANKKHPSSQIKQDYDDSILDDDDDVVVLLNSNASINKSITNTEPIINTGQQPASIGINNVKEEGEKET</sequence>
<name>A0A6V7XNG2_MELEN</name>
<proteinExistence type="predicted"/>
<dbReference type="EMBL" id="CAJEWN010001839">
    <property type="protein sequence ID" value="CAD2200377.1"/>
    <property type="molecule type" value="Genomic_DNA"/>
</dbReference>
<gene>
    <name evidence="1" type="ORF">MENT_LOCUS53841</name>
</gene>
<reference evidence="1 2" key="1">
    <citation type="submission" date="2020-08" db="EMBL/GenBank/DDBJ databases">
        <authorList>
            <person name="Koutsovoulos G."/>
            <person name="Danchin GJ E."/>
        </authorList>
    </citation>
    <scope>NUCLEOTIDE SEQUENCE [LARGE SCALE GENOMIC DNA]</scope>
</reference>
<dbReference type="AlphaFoldDB" id="A0A6V7XNG2"/>
<comment type="caution">
    <text evidence="1">The sequence shown here is derived from an EMBL/GenBank/DDBJ whole genome shotgun (WGS) entry which is preliminary data.</text>
</comment>